<dbReference type="PROSITE" id="PS00099">
    <property type="entry name" value="THIOLASE_3"/>
    <property type="match status" value="1"/>
</dbReference>
<evidence type="ECO:0000256" key="5">
    <source>
        <dbReference type="ARBA" id="ARBA00022832"/>
    </source>
</evidence>
<dbReference type="AlphaFoldDB" id="A0A7S3CWW3"/>
<dbReference type="Gene3D" id="3.40.47.10">
    <property type="match status" value="2"/>
</dbReference>
<dbReference type="GO" id="GO:0010124">
    <property type="term" value="P:phenylacetate catabolic process"/>
    <property type="evidence" value="ECO:0007669"/>
    <property type="project" value="TreeGrafter"/>
</dbReference>
<evidence type="ECO:0000256" key="6">
    <source>
        <dbReference type="ARBA" id="ARBA00022946"/>
    </source>
</evidence>
<evidence type="ECO:0000256" key="8">
    <source>
        <dbReference type="ARBA" id="ARBA00023140"/>
    </source>
</evidence>
<dbReference type="NCBIfam" id="TIGR01930">
    <property type="entry name" value="AcCoA-C-Actrans"/>
    <property type="match status" value="1"/>
</dbReference>
<dbReference type="FunFam" id="3.40.47.10:FF:000010">
    <property type="entry name" value="Acetyl-CoA acetyltransferase (Thiolase)"/>
    <property type="match status" value="1"/>
</dbReference>
<evidence type="ECO:0000256" key="11">
    <source>
        <dbReference type="PIRSR" id="PIRSR000429-1"/>
    </source>
</evidence>
<dbReference type="SUPFAM" id="SSF53901">
    <property type="entry name" value="Thiolase-like"/>
    <property type="match status" value="2"/>
</dbReference>
<dbReference type="InterPro" id="IPR050215">
    <property type="entry name" value="Thiolase-like_sf_Thiolase"/>
</dbReference>
<dbReference type="CDD" id="cd00751">
    <property type="entry name" value="thiolase"/>
    <property type="match status" value="1"/>
</dbReference>
<keyword evidence="4 12" id="KW-0808">Transferase</keyword>
<dbReference type="PROSITE" id="PS00737">
    <property type="entry name" value="THIOLASE_2"/>
    <property type="match status" value="1"/>
</dbReference>
<feature type="active site" description="Acyl-thioester intermediate" evidence="11">
    <location>
        <position position="68"/>
    </location>
</feature>
<evidence type="ECO:0000256" key="12">
    <source>
        <dbReference type="RuleBase" id="RU003557"/>
    </source>
</evidence>
<feature type="domain" description="Thiolase N-terminal" evidence="13">
    <location>
        <begin position="2"/>
        <end position="229"/>
    </location>
</feature>
<keyword evidence="9 12" id="KW-0012">Acyltransferase</keyword>
<proteinExistence type="inferred from homology"/>
<evidence type="ECO:0000256" key="1">
    <source>
        <dbReference type="ARBA" id="ARBA00004275"/>
    </source>
</evidence>
<keyword evidence="8" id="KW-0576">Peroxisome</keyword>
<comment type="subcellular location">
    <subcellularLocation>
        <location evidence="1">Peroxisome</location>
    </subcellularLocation>
</comment>
<sequence>MKDVKPDDMLATVFSSLFKSAGVDPSTVDDIFVGNVLMPGSGHIPARMAALSAGIPERVPLATVNRQCSSGIQAIANAAASLKAGYAEVAIGAGFESMSHFDMMGSVNMDAIGEKAMENDAARDCLTPMGMTSENVAEEFGVSRREQDRAAYLSHQRADKAKKSRAFDGEIVPVQTEDGVVTEDDGVRPSVTEEKLSRLPTVFKEDGTTTAGNASQVSDGAAAALLMTRRKAKELGVKPIGRFVDYVVAGVPPRIMGIGPAVAIPKLLARNGMKVEDIDVFEINEAFASQYVYCLRKLGISVESDKVNPNGGAIALGHPLGCTGARQLATLLNTLKKRGGKYGVISMCIGTGMGAAALIQAE</sequence>
<dbReference type="InterPro" id="IPR020610">
    <property type="entry name" value="Thiolase_AS"/>
</dbReference>
<keyword evidence="5" id="KW-0276">Fatty acid metabolism</keyword>
<feature type="active site" description="Proton acceptor" evidence="11">
    <location>
        <position position="348"/>
    </location>
</feature>
<dbReference type="InterPro" id="IPR020615">
    <property type="entry name" value="Thiolase_acyl_enz_int_AS"/>
</dbReference>
<evidence type="ECO:0000256" key="3">
    <source>
        <dbReference type="ARBA" id="ARBA00010982"/>
    </source>
</evidence>
<keyword evidence="6" id="KW-0809">Transit peptide</keyword>
<evidence type="ECO:0000256" key="4">
    <source>
        <dbReference type="ARBA" id="ARBA00022679"/>
    </source>
</evidence>
<dbReference type="GO" id="GO:0005777">
    <property type="term" value="C:peroxisome"/>
    <property type="evidence" value="ECO:0007669"/>
    <property type="project" value="UniProtKB-SubCell"/>
</dbReference>
<comment type="pathway">
    <text evidence="2">Lipid metabolism.</text>
</comment>
<dbReference type="InterPro" id="IPR020617">
    <property type="entry name" value="Thiolase_C"/>
</dbReference>
<dbReference type="InterPro" id="IPR020613">
    <property type="entry name" value="Thiolase_CS"/>
</dbReference>
<evidence type="ECO:0000256" key="9">
    <source>
        <dbReference type="ARBA" id="ARBA00023315"/>
    </source>
</evidence>
<evidence type="ECO:0000259" key="14">
    <source>
        <dbReference type="Pfam" id="PF02803"/>
    </source>
</evidence>
<dbReference type="InterPro" id="IPR016039">
    <property type="entry name" value="Thiolase-like"/>
</dbReference>
<comment type="similarity">
    <text evidence="3 12">Belongs to the thiolase-like superfamily. Thiolase family.</text>
</comment>
<gene>
    <name evidence="15" type="ORF">PBIL07802_LOCUS126</name>
</gene>
<keyword evidence="7" id="KW-0443">Lipid metabolism</keyword>
<dbReference type="GO" id="GO:0003988">
    <property type="term" value="F:acetyl-CoA C-acyltransferase activity"/>
    <property type="evidence" value="ECO:0007669"/>
    <property type="project" value="UniProtKB-EC"/>
</dbReference>
<organism evidence="15">
    <name type="scientific">Palpitomonas bilix</name>
    <dbReference type="NCBI Taxonomy" id="652834"/>
    <lineage>
        <taxon>Eukaryota</taxon>
        <taxon>Eukaryota incertae sedis</taxon>
    </lineage>
</organism>
<dbReference type="InterPro" id="IPR020616">
    <property type="entry name" value="Thiolase_N"/>
</dbReference>
<dbReference type="EMBL" id="HBIB01000267">
    <property type="protein sequence ID" value="CAE0237985.1"/>
    <property type="molecule type" value="Transcribed_RNA"/>
</dbReference>
<evidence type="ECO:0000313" key="15">
    <source>
        <dbReference type="EMBL" id="CAE0237985.1"/>
    </source>
</evidence>
<dbReference type="PANTHER" id="PTHR43853">
    <property type="entry name" value="3-KETOACYL-COA THIOLASE, PEROXISOMAL"/>
    <property type="match status" value="1"/>
</dbReference>
<name>A0A7S3CWW3_9EUKA</name>
<evidence type="ECO:0000256" key="7">
    <source>
        <dbReference type="ARBA" id="ARBA00023098"/>
    </source>
</evidence>
<dbReference type="InterPro" id="IPR002155">
    <property type="entry name" value="Thiolase"/>
</dbReference>
<evidence type="ECO:0000259" key="13">
    <source>
        <dbReference type="Pfam" id="PF00108"/>
    </source>
</evidence>
<accession>A0A7S3CWW3</accession>
<dbReference type="Pfam" id="PF00108">
    <property type="entry name" value="Thiolase_N"/>
    <property type="match status" value="1"/>
</dbReference>
<dbReference type="PIRSF" id="PIRSF000429">
    <property type="entry name" value="Ac-CoA_Ac_transf"/>
    <property type="match status" value="1"/>
</dbReference>
<dbReference type="EC" id="2.3.1.16" evidence="10"/>
<feature type="active site" description="Proton acceptor" evidence="11">
    <location>
        <position position="318"/>
    </location>
</feature>
<evidence type="ECO:0000256" key="10">
    <source>
        <dbReference type="ARBA" id="ARBA00024073"/>
    </source>
</evidence>
<dbReference type="PANTHER" id="PTHR43853:SF8">
    <property type="entry name" value="3-KETOACYL-COA THIOLASE, PEROXISOMAL"/>
    <property type="match status" value="1"/>
</dbReference>
<dbReference type="PROSITE" id="PS00098">
    <property type="entry name" value="THIOLASE_1"/>
    <property type="match status" value="1"/>
</dbReference>
<protein>
    <recommendedName>
        <fullName evidence="10">acetyl-CoA C-acyltransferase</fullName>
        <ecNumber evidence="10">2.3.1.16</ecNumber>
    </recommendedName>
</protein>
<reference evidence="15" key="1">
    <citation type="submission" date="2021-01" db="EMBL/GenBank/DDBJ databases">
        <authorList>
            <person name="Corre E."/>
            <person name="Pelletier E."/>
            <person name="Niang G."/>
            <person name="Scheremetjew M."/>
            <person name="Finn R."/>
            <person name="Kale V."/>
            <person name="Holt S."/>
            <person name="Cochrane G."/>
            <person name="Meng A."/>
            <person name="Brown T."/>
            <person name="Cohen L."/>
        </authorList>
    </citation>
    <scope>NUCLEOTIDE SEQUENCE</scope>
    <source>
        <strain evidence="15">NIES-2562</strain>
    </source>
</reference>
<feature type="domain" description="Thiolase C-terminal" evidence="14">
    <location>
        <begin position="238"/>
        <end position="360"/>
    </location>
</feature>
<dbReference type="GO" id="GO:0006635">
    <property type="term" value="P:fatty acid beta-oxidation"/>
    <property type="evidence" value="ECO:0007669"/>
    <property type="project" value="TreeGrafter"/>
</dbReference>
<dbReference type="Pfam" id="PF02803">
    <property type="entry name" value="Thiolase_C"/>
    <property type="match status" value="1"/>
</dbReference>
<evidence type="ECO:0000256" key="2">
    <source>
        <dbReference type="ARBA" id="ARBA00005189"/>
    </source>
</evidence>